<dbReference type="Gene3D" id="3.30.160.20">
    <property type="match status" value="1"/>
</dbReference>
<dbReference type="SUPFAM" id="SSF110916">
    <property type="entry name" value="Peptidyl-tRNA hydrolase domain-like"/>
    <property type="match status" value="1"/>
</dbReference>
<dbReference type="Proteomes" id="UP000504631">
    <property type="component" value="Unplaced"/>
</dbReference>
<evidence type="ECO:0000256" key="2">
    <source>
        <dbReference type="ARBA" id="ARBA00038225"/>
    </source>
</evidence>
<evidence type="ECO:0000313" key="7">
    <source>
        <dbReference type="RefSeq" id="XP_033350223.1"/>
    </source>
</evidence>
<organism evidence="6 7">
    <name type="scientific">Bombus vosnesenskii</name>
    <dbReference type="NCBI Taxonomy" id="207650"/>
    <lineage>
        <taxon>Eukaryota</taxon>
        <taxon>Metazoa</taxon>
        <taxon>Ecdysozoa</taxon>
        <taxon>Arthropoda</taxon>
        <taxon>Hexapoda</taxon>
        <taxon>Insecta</taxon>
        <taxon>Pterygota</taxon>
        <taxon>Neoptera</taxon>
        <taxon>Endopterygota</taxon>
        <taxon>Hymenoptera</taxon>
        <taxon>Apocrita</taxon>
        <taxon>Aculeata</taxon>
        <taxon>Apoidea</taxon>
        <taxon>Anthophila</taxon>
        <taxon>Apidae</taxon>
        <taxon>Bombus</taxon>
        <taxon>Pyrobombus</taxon>
    </lineage>
</organism>
<dbReference type="PROSITE" id="PS00745">
    <property type="entry name" value="RF_PROK_I"/>
    <property type="match status" value="1"/>
</dbReference>
<protein>
    <recommendedName>
        <fullName evidence="3">Large ribosomal subunit protein mL62</fullName>
        <ecNumber evidence="1">3.1.1.29</ecNumber>
    </recommendedName>
    <alternativeName>
        <fullName evidence="4">Peptidyl-tRNA hydrolase ICT1, mitochondrial</fullName>
    </alternativeName>
</protein>
<comment type="similarity">
    <text evidence="2">Belongs to the prokaryotic/mitochondrial release factor family. Mitochondrion-specific ribosomal protein mL62 subfamily.</text>
</comment>
<name>A0A6J3KAT5_9HYME</name>
<evidence type="ECO:0000259" key="5">
    <source>
        <dbReference type="PROSITE" id="PS00745"/>
    </source>
</evidence>
<evidence type="ECO:0000256" key="4">
    <source>
        <dbReference type="ARBA" id="ARBA00041531"/>
    </source>
</evidence>
<dbReference type="GO" id="GO:0005762">
    <property type="term" value="C:mitochondrial large ribosomal subunit"/>
    <property type="evidence" value="ECO:0007669"/>
    <property type="project" value="TreeGrafter"/>
</dbReference>
<dbReference type="GO" id="GO:0016150">
    <property type="term" value="F:translation release factor activity, codon nonspecific"/>
    <property type="evidence" value="ECO:0007669"/>
    <property type="project" value="TreeGrafter"/>
</dbReference>
<evidence type="ECO:0000256" key="1">
    <source>
        <dbReference type="ARBA" id="ARBA00013260"/>
    </source>
</evidence>
<evidence type="ECO:0000313" key="6">
    <source>
        <dbReference type="Proteomes" id="UP000504631"/>
    </source>
</evidence>
<dbReference type="PANTHER" id="PTHR11075">
    <property type="entry name" value="PEPTIDE CHAIN RELEASE FACTOR"/>
    <property type="match status" value="1"/>
</dbReference>
<gene>
    <name evidence="7" type="primary">LOC117233769</name>
</gene>
<dbReference type="GO" id="GO:0070126">
    <property type="term" value="P:mitochondrial translational termination"/>
    <property type="evidence" value="ECO:0007669"/>
    <property type="project" value="TreeGrafter"/>
</dbReference>
<dbReference type="Pfam" id="PF00472">
    <property type="entry name" value="RF-1"/>
    <property type="match status" value="1"/>
</dbReference>
<dbReference type="KEGG" id="bvk:117233769"/>
<keyword evidence="6" id="KW-1185">Reference proteome</keyword>
<dbReference type="RefSeq" id="XP_033350223.1">
    <property type="nucleotide sequence ID" value="XM_033494332.1"/>
</dbReference>
<proteinExistence type="inferred from homology"/>
<dbReference type="PANTHER" id="PTHR11075:SF54">
    <property type="entry name" value="LARGE RIBOSOMAL SUBUNIT PROTEIN ML62"/>
    <property type="match status" value="1"/>
</dbReference>
<reference evidence="7" key="1">
    <citation type="submission" date="2025-08" db="UniProtKB">
        <authorList>
            <consortium name="RefSeq"/>
        </authorList>
    </citation>
    <scope>IDENTIFICATION</scope>
    <source>
        <tissue evidence="7">Muscle</tissue>
    </source>
</reference>
<accession>A0A6J3KAT5</accession>
<dbReference type="GO" id="GO:0004045">
    <property type="term" value="F:peptidyl-tRNA hydrolase activity"/>
    <property type="evidence" value="ECO:0007669"/>
    <property type="project" value="UniProtKB-EC"/>
</dbReference>
<dbReference type="InterPro" id="IPR052104">
    <property type="entry name" value="Mito_Release_Factor_mL62"/>
</dbReference>
<dbReference type="EC" id="3.1.1.29" evidence="1"/>
<dbReference type="NCBIfam" id="NF006718">
    <property type="entry name" value="PRK09256.1"/>
    <property type="match status" value="1"/>
</dbReference>
<dbReference type="FunFam" id="3.30.160.20:FF:000046">
    <property type="entry name" value="Peptidyl-tRNA hydrolase ICT1"/>
    <property type="match status" value="1"/>
</dbReference>
<evidence type="ECO:0000256" key="3">
    <source>
        <dbReference type="ARBA" id="ARBA00039441"/>
    </source>
</evidence>
<dbReference type="InterPro" id="IPR000352">
    <property type="entry name" value="Pep_chain_release_fac_I"/>
</dbReference>
<sequence length="223" mass="26166">MIRLLLPRYRLCYDLKIQRNDKMNIVSRQWTRIFKTDIMHNQFCILGRALAYKSAFSLDKLYPTSNLKLFTPTFVPDDPNAKFDGYIPIKELDITYSRSSGAGGQHVNRTNSKVDLRLHVESATWLAESIRNKLLEQYKNKLSKEGYLIIKSELTRSQQLNLADALQKLREIIWEVAKPPSEIPPETLEMKRKQHLRAARQRLFEKRRRSEIKQSRGAPTMDF</sequence>
<dbReference type="GeneID" id="117233769"/>
<feature type="domain" description="Prokaryotic-type class I peptide chain release factors" evidence="5">
    <location>
        <begin position="98"/>
        <end position="114"/>
    </location>
</feature>
<dbReference type="AlphaFoldDB" id="A0A6J3KAT5"/>